<dbReference type="Gene3D" id="1.10.110.10">
    <property type="entry name" value="Plant lipid-transfer and hydrophobic proteins"/>
    <property type="match status" value="1"/>
</dbReference>
<evidence type="ECO:0000256" key="7">
    <source>
        <dbReference type="ARBA" id="ARBA00023180"/>
    </source>
</evidence>
<dbReference type="PANTHER" id="PTHR33044">
    <property type="entry name" value="BIFUNCTIONAL INHIBITOR/LIPID-TRANSFER PROTEIN/SEED STORAGE 2S ALBUMIN SUPERFAMILY PROTEIN-RELATED"/>
    <property type="match status" value="1"/>
</dbReference>
<accession>A0A8B8P4G5</accession>
<evidence type="ECO:0000313" key="13">
    <source>
        <dbReference type="RefSeq" id="XP_030529484.1"/>
    </source>
</evidence>
<proteinExistence type="inferred from homology"/>
<reference evidence="13" key="2">
    <citation type="submission" date="2025-08" db="UniProtKB">
        <authorList>
            <consortium name="RefSeq"/>
        </authorList>
    </citation>
    <scope>IDENTIFICATION</scope>
    <source>
        <tissue evidence="13">Leaf</tissue>
    </source>
</reference>
<keyword evidence="6" id="KW-1015">Disulfide bond</keyword>
<dbReference type="AlphaFoldDB" id="A0A8B8P4G5"/>
<dbReference type="GO" id="GO:0098552">
    <property type="term" value="C:side of membrane"/>
    <property type="evidence" value="ECO:0007669"/>
    <property type="project" value="UniProtKB-KW"/>
</dbReference>
<evidence type="ECO:0000256" key="6">
    <source>
        <dbReference type="ARBA" id="ARBA00023157"/>
    </source>
</evidence>
<evidence type="ECO:0000256" key="1">
    <source>
        <dbReference type="ARBA" id="ARBA00004609"/>
    </source>
</evidence>
<dbReference type="GO" id="GO:0005886">
    <property type="term" value="C:plasma membrane"/>
    <property type="evidence" value="ECO:0007669"/>
    <property type="project" value="UniProtKB-SubCell"/>
</dbReference>
<evidence type="ECO:0000256" key="5">
    <source>
        <dbReference type="ARBA" id="ARBA00022729"/>
    </source>
</evidence>
<protein>
    <submittedName>
        <fullName evidence="13">Non-specific lipid transfer protein GPI-anchored 16-like</fullName>
    </submittedName>
</protein>
<organism evidence="12 13">
    <name type="scientific">Rhodamnia argentea</name>
    <dbReference type="NCBI Taxonomy" id="178133"/>
    <lineage>
        <taxon>Eukaryota</taxon>
        <taxon>Viridiplantae</taxon>
        <taxon>Streptophyta</taxon>
        <taxon>Embryophyta</taxon>
        <taxon>Tracheophyta</taxon>
        <taxon>Spermatophyta</taxon>
        <taxon>Magnoliopsida</taxon>
        <taxon>eudicotyledons</taxon>
        <taxon>Gunneridae</taxon>
        <taxon>Pentapetalae</taxon>
        <taxon>rosids</taxon>
        <taxon>malvids</taxon>
        <taxon>Myrtales</taxon>
        <taxon>Myrtaceae</taxon>
        <taxon>Myrtoideae</taxon>
        <taxon>Myrteae</taxon>
        <taxon>Australasian group</taxon>
        <taxon>Rhodamnia</taxon>
    </lineage>
</organism>
<name>A0A8B8P4G5_9MYRT</name>
<comment type="subcellular location">
    <subcellularLocation>
        <location evidence="1">Cell membrane</location>
        <topology evidence="1">Lipid-anchor</topology>
        <topology evidence="1">GPI-anchor</topology>
    </subcellularLocation>
</comment>
<keyword evidence="12" id="KW-1185">Reference proteome</keyword>
<dbReference type="Pfam" id="PF14368">
    <property type="entry name" value="LTP_2"/>
    <property type="match status" value="1"/>
</dbReference>
<dbReference type="RefSeq" id="XP_030529484.1">
    <property type="nucleotide sequence ID" value="XM_030673624.2"/>
</dbReference>
<dbReference type="InterPro" id="IPR016140">
    <property type="entry name" value="Bifunc_inhib/LTP/seed_store"/>
</dbReference>
<evidence type="ECO:0000259" key="11">
    <source>
        <dbReference type="Pfam" id="PF14368"/>
    </source>
</evidence>
<keyword evidence="4" id="KW-0472">Membrane</keyword>
<evidence type="ECO:0000256" key="8">
    <source>
        <dbReference type="ARBA" id="ARBA00023288"/>
    </source>
</evidence>
<dbReference type="InterPro" id="IPR036312">
    <property type="entry name" value="Bifun_inhib/LTP/seed_sf"/>
</dbReference>
<sequence length="234" mass="23445">MEGTKAFLELALVMASALCAITPLPPVGAQISTPCSASMISSFTPCFNFITGSSAKGGSPSSDCCNSFKSLLQSSLDCTCLVVTANIPIPLPINRSLVLSLPQACNGGLPLQCKASGSPLPAPGPVMFGPTHAPAASSPHHHEAVSGSPHVAPSPSFSSRASKAVAASPPTLAPESDTTSDEAPAYSPGGSVGPSRTPGVRPVLNPFSSASSPAHLSLPSLVLIFVGAVVFKSD</sequence>
<keyword evidence="5 10" id="KW-0732">Signal</keyword>
<dbReference type="Proteomes" id="UP000827889">
    <property type="component" value="Chromosome 1"/>
</dbReference>
<dbReference type="KEGG" id="rarg:115740180"/>
<dbReference type="CDD" id="cd00010">
    <property type="entry name" value="AAI_LTSS"/>
    <property type="match status" value="1"/>
</dbReference>
<keyword evidence="7" id="KW-0325">Glycoprotein</keyword>
<feature type="region of interest" description="Disordered" evidence="9">
    <location>
        <begin position="124"/>
        <end position="198"/>
    </location>
</feature>
<comment type="similarity">
    <text evidence="2">Belongs to the plant LTP family.</text>
</comment>
<evidence type="ECO:0000256" key="9">
    <source>
        <dbReference type="SAM" id="MobiDB-lite"/>
    </source>
</evidence>
<evidence type="ECO:0000256" key="2">
    <source>
        <dbReference type="ARBA" id="ARBA00009748"/>
    </source>
</evidence>
<feature type="chain" id="PRO_5034227436" evidence="10">
    <location>
        <begin position="30"/>
        <end position="234"/>
    </location>
</feature>
<dbReference type="GeneID" id="115740180"/>
<reference evidence="12" key="1">
    <citation type="submission" date="2025-05" db="UniProtKB">
        <authorList>
            <consortium name="RefSeq"/>
        </authorList>
    </citation>
    <scope>NUCLEOTIDE SEQUENCE [LARGE SCALE GENOMIC DNA]</scope>
</reference>
<evidence type="ECO:0000256" key="4">
    <source>
        <dbReference type="ARBA" id="ARBA00022622"/>
    </source>
</evidence>
<keyword evidence="3" id="KW-1003">Cell membrane</keyword>
<evidence type="ECO:0000256" key="3">
    <source>
        <dbReference type="ARBA" id="ARBA00022475"/>
    </source>
</evidence>
<evidence type="ECO:0000313" key="12">
    <source>
        <dbReference type="Proteomes" id="UP000827889"/>
    </source>
</evidence>
<feature type="signal peptide" evidence="10">
    <location>
        <begin position="1"/>
        <end position="29"/>
    </location>
</feature>
<gene>
    <name evidence="13" type="primary">LOC115740180</name>
</gene>
<dbReference type="OrthoDB" id="1914452at2759"/>
<dbReference type="SUPFAM" id="SSF47699">
    <property type="entry name" value="Bifunctional inhibitor/lipid-transfer protein/seed storage 2S albumin"/>
    <property type="match status" value="1"/>
</dbReference>
<dbReference type="InterPro" id="IPR043325">
    <property type="entry name" value="LTSS"/>
</dbReference>
<keyword evidence="8" id="KW-0449">Lipoprotein</keyword>
<evidence type="ECO:0000256" key="10">
    <source>
        <dbReference type="SAM" id="SignalP"/>
    </source>
</evidence>
<feature type="domain" description="Bifunctional inhibitor/plant lipid transfer protein/seed storage helical" evidence="11">
    <location>
        <begin position="27"/>
        <end position="107"/>
    </location>
</feature>
<keyword evidence="4" id="KW-0336">GPI-anchor</keyword>